<sequence>MFWRYDFTRGEKVSAQDILIEDFIADKNSEFGKHKAFFNHLKETGGTVEYFVGWFGVDSINMSIYLNPIVLSNTADLGISIVLCAYP</sequence>
<protein>
    <submittedName>
        <fullName evidence="1">Uncharacterized protein</fullName>
    </submittedName>
</protein>
<reference evidence="1 2" key="1">
    <citation type="submission" date="2024-04" db="EMBL/GenBank/DDBJ databases">
        <title>Draft genome sequence of Sessilibacter corallicola NBRC 116591.</title>
        <authorList>
            <person name="Miyakawa T."/>
            <person name="Kusuya Y."/>
            <person name="Miura T."/>
        </authorList>
    </citation>
    <scope>NUCLEOTIDE SEQUENCE [LARGE SCALE GENOMIC DNA]</scope>
    <source>
        <strain evidence="1 2">KU-00831-HH</strain>
    </source>
</reference>
<dbReference type="EMBL" id="BAABWN010000027">
    <property type="protein sequence ID" value="GAA6170313.1"/>
    <property type="molecule type" value="Genomic_DNA"/>
</dbReference>
<dbReference type="RefSeq" id="WP_353304618.1">
    <property type="nucleotide sequence ID" value="NZ_BAABWN010000027.1"/>
</dbReference>
<proteinExistence type="predicted"/>
<name>A0ABQ0AF79_9GAMM</name>
<gene>
    <name evidence="1" type="ORF">NBRC116591_41280</name>
</gene>
<evidence type="ECO:0000313" key="1">
    <source>
        <dbReference type="EMBL" id="GAA6170313.1"/>
    </source>
</evidence>
<comment type="caution">
    <text evidence="1">The sequence shown here is derived from an EMBL/GenBank/DDBJ whole genome shotgun (WGS) entry which is preliminary data.</text>
</comment>
<accession>A0ABQ0AF79</accession>
<evidence type="ECO:0000313" key="2">
    <source>
        <dbReference type="Proteomes" id="UP001465153"/>
    </source>
</evidence>
<dbReference type="Proteomes" id="UP001465153">
    <property type="component" value="Unassembled WGS sequence"/>
</dbReference>
<keyword evidence="2" id="KW-1185">Reference proteome</keyword>
<organism evidence="1 2">
    <name type="scientific">Sessilibacter corallicola</name>
    <dbReference type="NCBI Taxonomy" id="2904075"/>
    <lineage>
        <taxon>Bacteria</taxon>
        <taxon>Pseudomonadati</taxon>
        <taxon>Pseudomonadota</taxon>
        <taxon>Gammaproteobacteria</taxon>
        <taxon>Cellvibrionales</taxon>
        <taxon>Cellvibrionaceae</taxon>
        <taxon>Sessilibacter</taxon>
    </lineage>
</organism>